<accession>A0A0T6DSI6</accession>
<dbReference type="RefSeq" id="WP_058024380.1">
    <property type="nucleotide sequence ID" value="NZ_LNDJ01000057.1"/>
</dbReference>
<evidence type="ECO:0000313" key="3">
    <source>
        <dbReference type="Proteomes" id="UP000051202"/>
    </source>
</evidence>
<reference evidence="2 3" key="1">
    <citation type="submission" date="2015-11" db="EMBL/GenBank/DDBJ databases">
        <title>Permanent draft genome of Psychrobacter piscatorii LQ58.</title>
        <authorList>
            <person name="Zhou M."/>
            <person name="Dong B."/>
            <person name="Liu Q."/>
        </authorList>
    </citation>
    <scope>NUCLEOTIDE SEQUENCE [LARGE SCALE GENOMIC DNA]</scope>
    <source>
        <strain evidence="2 3">LQ58</strain>
    </source>
</reference>
<organism evidence="2 3">
    <name type="scientific">Psychrobacter piscatorii</name>
    <dbReference type="NCBI Taxonomy" id="554343"/>
    <lineage>
        <taxon>Bacteria</taxon>
        <taxon>Pseudomonadati</taxon>
        <taxon>Pseudomonadota</taxon>
        <taxon>Gammaproteobacteria</taxon>
        <taxon>Moraxellales</taxon>
        <taxon>Moraxellaceae</taxon>
        <taxon>Psychrobacter</taxon>
    </lineage>
</organism>
<dbReference type="EMBL" id="LNDJ01000057">
    <property type="protein sequence ID" value="KRU22802.1"/>
    <property type="molecule type" value="Genomic_DNA"/>
</dbReference>
<dbReference type="AlphaFoldDB" id="A0A0T6DSI6"/>
<evidence type="ECO:0000313" key="2">
    <source>
        <dbReference type="EMBL" id="KRU22802.1"/>
    </source>
</evidence>
<evidence type="ECO:0008006" key="4">
    <source>
        <dbReference type="Google" id="ProtNLM"/>
    </source>
</evidence>
<proteinExistence type="predicted"/>
<dbReference type="Proteomes" id="UP000051202">
    <property type="component" value="Unassembled WGS sequence"/>
</dbReference>
<evidence type="ECO:0000256" key="1">
    <source>
        <dbReference type="SAM" id="MobiDB-lite"/>
    </source>
</evidence>
<gene>
    <name evidence="2" type="ORF">AS194_06900</name>
</gene>
<feature type="region of interest" description="Disordered" evidence="1">
    <location>
        <begin position="1"/>
        <end position="22"/>
    </location>
</feature>
<comment type="caution">
    <text evidence="2">The sequence shown here is derived from an EMBL/GenBank/DDBJ whole genome shotgun (WGS) entry which is preliminary data.</text>
</comment>
<name>A0A0T6DSI6_9GAMM</name>
<protein>
    <recommendedName>
        <fullName evidence="4">Nucleoside 2-deoxyribosyltransferase</fullName>
    </recommendedName>
</protein>
<sequence>MDNQSEPNKVENKPHEKLDDNLPKKCGIVMPIASMEGYPESHWKDVKRIIESAIKEANFEARLVSDADDIGVIHKRIVQNLYDNPMIVCDISGRNPNVMFELGLRLSFDKPTIIIKDEITPYSFDTSAGLGYSIEEFDQNYYRLHEDF</sequence>
<keyword evidence="3" id="KW-1185">Reference proteome</keyword>
<feature type="compositionally biased region" description="Basic and acidic residues" evidence="1">
    <location>
        <begin position="8"/>
        <end position="22"/>
    </location>
</feature>